<evidence type="ECO:0000259" key="1">
    <source>
        <dbReference type="Pfam" id="PF00078"/>
    </source>
</evidence>
<dbReference type="InterPro" id="IPR043128">
    <property type="entry name" value="Rev_trsase/Diguanyl_cyclase"/>
</dbReference>
<accession>A0ABQ5FG63</accession>
<feature type="domain" description="Reverse transcriptase" evidence="1">
    <location>
        <begin position="372"/>
        <end position="440"/>
    </location>
</feature>
<evidence type="ECO:0000313" key="2">
    <source>
        <dbReference type="EMBL" id="GJT62033.1"/>
    </source>
</evidence>
<reference evidence="2" key="1">
    <citation type="journal article" date="2022" name="Int. J. Mol. Sci.">
        <title>Draft Genome of Tanacetum Coccineum: Genomic Comparison of Closely Related Tanacetum-Family Plants.</title>
        <authorList>
            <person name="Yamashiro T."/>
            <person name="Shiraishi A."/>
            <person name="Nakayama K."/>
            <person name="Satake H."/>
        </authorList>
    </citation>
    <scope>NUCLEOTIDE SEQUENCE</scope>
</reference>
<organism evidence="2 3">
    <name type="scientific">Tanacetum coccineum</name>
    <dbReference type="NCBI Taxonomy" id="301880"/>
    <lineage>
        <taxon>Eukaryota</taxon>
        <taxon>Viridiplantae</taxon>
        <taxon>Streptophyta</taxon>
        <taxon>Embryophyta</taxon>
        <taxon>Tracheophyta</taxon>
        <taxon>Spermatophyta</taxon>
        <taxon>Magnoliopsida</taxon>
        <taxon>eudicotyledons</taxon>
        <taxon>Gunneridae</taxon>
        <taxon>Pentapetalae</taxon>
        <taxon>asterids</taxon>
        <taxon>campanulids</taxon>
        <taxon>Asterales</taxon>
        <taxon>Asteraceae</taxon>
        <taxon>Asteroideae</taxon>
        <taxon>Anthemideae</taxon>
        <taxon>Anthemidinae</taxon>
        <taxon>Tanacetum</taxon>
    </lineage>
</organism>
<keyword evidence="3" id="KW-1185">Reference proteome</keyword>
<evidence type="ECO:0000313" key="3">
    <source>
        <dbReference type="Proteomes" id="UP001151760"/>
    </source>
</evidence>
<dbReference type="InterPro" id="IPR000477">
    <property type="entry name" value="RT_dom"/>
</dbReference>
<keyword evidence="2" id="KW-0548">Nucleotidyltransferase</keyword>
<dbReference type="EMBL" id="BQNB010017340">
    <property type="protein sequence ID" value="GJT62033.1"/>
    <property type="molecule type" value="Genomic_DNA"/>
</dbReference>
<dbReference type="InterPro" id="IPR050951">
    <property type="entry name" value="Retrovirus_Pol_polyprotein"/>
</dbReference>
<keyword evidence="2" id="KW-0808">Transferase</keyword>
<sequence>MEAGIKGQTTMVVGTTINRTFLHVRMIRGMTAAGVITKDTTIEGNKSITSSWILLPSFQAKKEILDRYYDYHGKKRHYTNECYQLKRQLEAALESKKLSHLVEDVRQQGNNKGRHPGITTTEERAAVQVMFEHYFDNLSPAIKARLTPTQTELVGFSGEQLIPIGKVELKVTFGGGCLSRTVMLKFTVVRVSSPYNSILGRTRMRELWAVSSYRSCHEKKVKHDEKVEKMEPENPEETGEEKVLVNPAFPKQKVTIGTQFSAECQERLISLLKNSMDVFAWQPSDMVGVPRRIIKHTLNVNVSVSPVAQKRRVLDTEKSRAVMKEVEEWVKAGILRPMKYPTWISNPVLYWDFLLNASWTRTRDTIRFKCLKMMKKRWPSTMIKELIEAYVDDMVIKSKTEQEMIADIAETFDNLRKVKMKLNLKKCSFRVKEGKFLGYMVMLEGIRANLKKTKVVAYMKSPKTLKEMQSLSGKLATLNRFLSRSAERAMPFFKTLKNITKENKDDYRWTKDAE</sequence>
<dbReference type="SUPFAM" id="SSF56672">
    <property type="entry name" value="DNA/RNA polymerases"/>
    <property type="match status" value="1"/>
</dbReference>
<protein>
    <submittedName>
        <fullName evidence="2">Reverse transcriptase domain-containing protein</fullName>
    </submittedName>
</protein>
<dbReference type="Pfam" id="PF00078">
    <property type="entry name" value="RVT_1"/>
    <property type="match status" value="1"/>
</dbReference>
<dbReference type="GO" id="GO:0003964">
    <property type="term" value="F:RNA-directed DNA polymerase activity"/>
    <property type="evidence" value="ECO:0007669"/>
    <property type="project" value="UniProtKB-KW"/>
</dbReference>
<dbReference type="PANTHER" id="PTHR37984:SF5">
    <property type="entry name" value="PROTEIN NYNRIN-LIKE"/>
    <property type="match status" value="1"/>
</dbReference>
<keyword evidence="2" id="KW-0695">RNA-directed DNA polymerase</keyword>
<dbReference type="InterPro" id="IPR043502">
    <property type="entry name" value="DNA/RNA_pol_sf"/>
</dbReference>
<dbReference type="PANTHER" id="PTHR37984">
    <property type="entry name" value="PROTEIN CBG26694"/>
    <property type="match status" value="1"/>
</dbReference>
<dbReference type="Gene3D" id="3.30.70.270">
    <property type="match status" value="2"/>
</dbReference>
<reference evidence="2" key="2">
    <citation type="submission" date="2022-01" db="EMBL/GenBank/DDBJ databases">
        <authorList>
            <person name="Yamashiro T."/>
            <person name="Shiraishi A."/>
            <person name="Satake H."/>
            <person name="Nakayama K."/>
        </authorList>
    </citation>
    <scope>NUCLEOTIDE SEQUENCE</scope>
</reference>
<proteinExistence type="predicted"/>
<comment type="caution">
    <text evidence="2">The sequence shown here is derived from an EMBL/GenBank/DDBJ whole genome shotgun (WGS) entry which is preliminary data.</text>
</comment>
<dbReference type="Proteomes" id="UP001151760">
    <property type="component" value="Unassembled WGS sequence"/>
</dbReference>
<name>A0ABQ5FG63_9ASTR</name>
<gene>
    <name evidence="2" type="ORF">Tco_1005566</name>
</gene>